<dbReference type="KEGG" id="rpod:E0E05_07480"/>
<accession>A0A4P6UZH3</accession>
<evidence type="ECO:0000313" key="3">
    <source>
        <dbReference type="Proteomes" id="UP000293719"/>
    </source>
</evidence>
<reference evidence="2 3" key="1">
    <citation type="journal article" date="2017" name="Int. J. Syst. Evol. Microbiol.">
        <title>Roseitalea porphyridii gen. nov., sp. nov., isolated from a red alga, and reclassification of Hoeflea suaedae Chung et al. 2013 as Pseudohoeflea suaedae gen. nov., comb. nov.</title>
        <authorList>
            <person name="Hyeon J.W."/>
            <person name="Jeong S.E."/>
            <person name="Baek K."/>
            <person name="Jeon C.O."/>
        </authorList>
    </citation>
    <scope>NUCLEOTIDE SEQUENCE [LARGE SCALE GENOMIC DNA]</scope>
    <source>
        <strain evidence="2 3">MA7-20</strain>
    </source>
</reference>
<keyword evidence="3" id="KW-1185">Reference proteome</keyword>
<sequence length="84" mass="9915">MDISRAEQRILHLLAQGGHIRAVKADKRIIQVDCFTREGWRYPDLDLDLFRKLKRKRAIRSLNGGAYRITRRGLELVRSQLDNR</sequence>
<protein>
    <recommendedName>
        <fullName evidence="1">UPF0386 protein E0E05_07480</fullName>
    </recommendedName>
</protein>
<dbReference type="AlphaFoldDB" id="A0A4P6UZH3"/>
<dbReference type="EMBL" id="CP036532">
    <property type="protein sequence ID" value="QBK30452.1"/>
    <property type="molecule type" value="Genomic_DNA"/>
</dbReference>
<dbReference type="RefSeq" id="WP_131616146.1">
    <property type="nucleotide sequence ID" value="NZ_CP036532.1"/>
</dbReference>
<dbReference type="InterPro" id="IPR018654">
    <property type="entry name" value="YjhX_toxin"/>
</dbReference>
<dbReference type="HAMAP" id="MF_00827">
    <property type="entry name" value="UPF0386"/>
    <property type="match status" value="1"/>
</dbReference>
<dbReference type="Proteomes" id="UP000293719">
    <property type="component" value="Chromosome"/>
</dbReference>
<dbReference type="OrthoDB" id="7204880at2"/>
<comment type="similarity">
    <text evidence="1">Belongs to the UPF0386 family.</text>
</comment>
<dbReference type="GeneID" id="90767132"/>
<gene>
    <name evidence="2" type="ORF">E0E05_07480</name>
</gene>
<dbReference type="Pfam" id="PF09857">
    <property type="entry name" value="YjhX_toxin"/>
    <property type="match status" value="1"/>
</dbReference>
<organism evidence="2 3">
    <name type="scientific">Roseitalea porphyridii</name>
    <dbReference type="NCBI Taxonomy" id="1852022"/>
    <lineage>
        <taxon>Bacteria</taxon>
        <taxon>Pseudomonadati</taxon>
        <taxon>Pseudomonadota</taxon>
        <taxon>Alphaproteobacteria</taxon>
        <taxon>Hyphomicrobiales</taxon>
        <taxon>Ahrensiaceae</taxon>
        <taxon>Roseitalea</taxon>
    </lineage>
</organism>
<proteinExistence type="inferred from homology"/>
<name>A0A4P6UZH3_9HYPH</name>
<evidence type="ECO:0000313" key="2">
    <source>
        <dbReference type="EMBL" id="QBK30452.1"/>
    </source>
</evidence>
<evidence type="ECO:0000256" key="1">
    <source>
        <dbReference type="HAMAP-Rule" id="MF_00827"/>
    </source>
</evidence>
<dbReference type="NCBIfam" id="NF010240">
    <property type="entry name" value="PRK13687.1"/>
    <property type="match status" value="1"/>
</dbReference>